<evidence type="ECO:0000313" key="1">
    <source>
        <dbReference type="EMBL" id="SER50700.1"/>
    </source>
</evidence>
<accession>A0A1H9PRH3</accession>
<dbReference type="Proteomes" id="UP000182841">
    <property type="component" value="Unassembled WGS sequence"/>
</dbReference>
<keyword evidence="2" id="KW-1185">Reference proteome</keyword>
<evidence type="ECO:0000313" key="2">
    <source>
        <dbReference type="Proteomes" id="UP000182841"/>
    </source>
</evidence>
<sequence>MSRLDNERTPGSMTWGFVVERATGIELAL</sequence>
<reference evidence="2" key="1">
    <citation type="submission" date="2016-10" db="EMBL/GenBank/DDBJ databases">
        <authorList>
            <person name="Varghese N."/>
            <person name="Submissions S."/>
        </authorList>
    </citation>
    <scope>NUCLEOTIDE SEQUENCE [LARGE SCALE GENOMIC DNA]</scope>
    <source>
        <strain evidence="2">CGMCC 4.6825</strain>
    </source>
</reference>
<proteinExistence type="predicted"/>
<name>A0A1H9PRH3_9ACTN</name>
<organism evidence="1 2">
    <name type="scientific">Streptomyces qinglanensis</name>
    <dbReference type="NCBI Taxonomy" id="943816"/>
    <lineage>
        <taxon>Bacteria</taxon>
        <taxon>Bacillati</taxon>
        <taxon>Actinomycetota</taxon>
        <taxon>Actinomycetes</taxon>
        <taxon>Kitasatosporales</taxon>
        <taxon>Streptomycetaceae</taxon>
        <taxon>Streptomyces</taxon>
    </lineage>
</organism>
<dbReference type="EMBL" id="FOGO01000002">
    <property type="protein sequence ID" value="SER50700.1"/>
    <property type="molecule type" value="Genomic_DNA"/>
</dbReference>
<gene>
    <name evidence="1" type="ORF">SAMN05421870_102196</name>
</gene>
<dbReference type="AlphaFoldDB" id="A0A1H9PRH3"/>
<protein>
    <submittedName>
        <fullName evidence="1">Uncharacterized protein</fullName>
    </submittedName>
</protein>